<evidence type="ECO:0000313" key="3">
    <source>
        <dbReference type="EMBL" id="CUV31637.1"/>
    </source>
</evidence>
<sequence>MCLILTAWHAHPAYALVVAANRDEFYDRPAAPLAWWSDAPHVLAGRDLAQVVGHAGTWMGMTRDGRFAALTNYRAPSERRPDARSRGELVANFLAAEDASIPAYLDQLKARNGVYNGYNLLTATRDELWWTSNRAEAPRQLAPGVYGLSNALLDTPWFKVRHRVAAFAEALAADTGRHGNAIDVARYLDLLAETREAPLGALPATGVAPEWEKLLSAAFIRSPRYGTRASTVLRIRHDGCFDVTERRFDAQGQIGETRYLGVLDAVTQADTP</sequence>
<dbReference type="Pfam" id="PF05742">
    <property type="entry name" value="TANGO2"/>
    <property type="match status" value="1"/>
</dbReference>
<dbReference type="PANTHER" id="PTHR17985:SF8">
    <property type="entry name" value="TRANSPORT AND GOLGI ORGANIZATION PROTEIN 2 HOMOLOG"/>
    <property type="match status" value="1"/>
</dbReference>
<dbReference type="EMBL" id="CP025741">
    <property type="protein sequence ID" value="AYA46594.1"/>
    <property type="molecule type" value="Genomic_DNA"/>
</dbReference>
<organism evidence="3">
    <name type="scientific">Ralstonia solanacearum</name>
    <name type="common">Pseudomonas solanacearum</name>
    <dbReference type="NCBI Taxonomy" id="305"/>
    <lineage>
        <taxon>Bacteria</taxon>
        <taxon>Pseudomonadati</taxon>
        <taxon>Pseudomonadota</taxon>
        <taxon>Betaproteobacteria</taxon>
        <taxon>Burkholderiales</taxon>
        <taxon>Burkholderiaceae</taxon>
        <taxon>Ralstonia</taxon>
        <taxon>Ralstonia solanacearum species complex</taxon>
    </lineage>
</organism>
<reference evidence="6" key="3">
    <citation type="submission" date="2018-01" db="EMBL/GenBank/DDBJ databases">
        <title>Raltonia solanacearum P824 infects blueberry.</title>
        <authorList>
            <person name="Bocsanczy A.M."/>
            <person name="Norman D.J."/>
        </authorList>
    </citation>
    <scope>NUCLEOTIDE SEQUENCE [LARGE SCALE GENOMIC DNA]</scope>
    <source>
        <strain evidence="6">P824</strain>
    </source>
</reference>
<evidence type="ECO:0000313" key="4">
    <source>
        <dbReference type="EMBL" id="CUV53572.1"/>
    </source>
</evidence>
<evidence type="ECO:0000313" key="6">
    <source>
        <dbReference type="Proteomes" id="UP000262427"/>
    </source>
</evidence>
<reference evidence="1" key="2">
    <citation type="submission" date="2018-01" db="EMBL/GenBank/DDBJ databases">
        <title>Ralstonia pseudosolanacearum P824 infects blueberry.</title>
        <authorList>
            <person name="Bocsanczy A.M."/>
            <person name="Norman D.J."/>
        </authorList>
    </citation>
    <scope>NUCLEOTIDE SEQUENCE</scope>
    <source>
        <strain evidence="1">P824</strain>
    </source>
</reference>
<dbReference type="Proteomes" id="UP000262427">
    <property type="component" value="Chromosome CM"/>
</dbReference>
<dbReference type="PANTHER" id="PTHR17985">
    <property type="entry name" value="SER/THR-RICH PROTEIN T10 IN DGCR REGION"/>
    <property type="match status" value="1"/>
</dbReference>
<evidence type="ECO:0000313" key="2">
    <source>
        <dbReference type="EMBL" id="CUV18241.1"/>
    </source>
</evidence>
<dbReference type="EMBL" id="LN899824">
    <property type="protein sequence ID" value="CUV31637.1"/>
    <property type="molecule type" value="Genomic_DNA"/>
</dbReference>
<reference evidence="3" key="1">
    <citation type="submission" date="2015-10" db="EMBL/GenBank/DDBJ databases">
        <authorList>
            <person name="Gilbert D.G."/>
        </authorList>
    </citation>
    <scope>NUCLEOTIDE SEQUENCE</scope>
    <source>
        <strain evidence="3">Phyl III-seqv23</strain>
    </source>
</reference>
<dbReference type="AlphaFoldDB" id="A0A0K1ZJL6"/>
<evidence type="ECO:0000313" key="1">
    <source>
        <dbReference type="EMBL" id="AYA46594.1"/>
    </source>
</evidence>
<dbReference type="EMBL" id="LN899820">
    <property type="protein sequence ID" value="CUV53572.1"/>
    <property type="molecule type" value="Genomic_DNA"/>
</dbReference>
<evidence type="ECO:0000313" key="5">
    <source>
        <dbReference type="EMBL" id="UZF13339.1"/>
    </source>
</evidence>
<dbReference type="PATRIC" id="fig|305.107.peg.4640"/>
<reference evidence="5" key="4">
    <citation type="submission" date="2021-10" db="EMBL/GenBank/DDBJ databases">
        <title>Complete genome sequences of five Ralstonia solancearum strains isolated from sunflower.</title>
        <authorList>
            <person name="She X."/>
            <person name="He Z."/>
        </authorList>
    </citation>
    <scope>NUCLEOTIDE SEQUENCE</scope>
    <source>
        <strain evidence="5">RS638</strain>
    </source>
</reference>
<dbReference type="InterPro" id="IPR008551">
    <property type="entry name" value="TANGO2"/>
</dbReference>
<dbReference type="EMBL" id="CP085043">
    <property type="protein sequence ID" value="UZF13339.1"/>
    <property type="molecule type" value="Genomic_DNA"/>
</dbReference>
<accession>A0A0K1ZJL6</accession>
<gene>
    <name evidence="5" type="ORF">LH706_09620</name>
    <name evidence="2" type="ORF">PSS4_v1_540020</name>
    <name evidence="1" type="ORF">RSP824_08875</name>
    <name evidence="3" type="ORF">RUN1985_v1_960020</name>
    <name evidence="4" type="ORF">RUN215_v1_140133</name>
</gene>
<name>A0A0K1ZJL6_RALSL</name>
<proteinExistence type="predicted"/>
<dbReference type="EMBL" id="LN899821">
    <property type="protein sequence ID" value="CUV18241.1"/>
    <property type="molecule type" value="Genomic_DNA"/>
</dbReference>
<protein>
    <submittedName>
        <fullName evidence="5">NRDE family protein</fullName>
    </submittedName>
    <submittedName>
        <fullName evidence="3">Putative signal peptide protein</fullName>
    </submittedName>
</protein>